<evidence type="ECO:0000259" key="1">
    <source>
        <dbReference type="Pfam" id="PF12705"/>
    </source>
</evidence>
<feature type="domain" description="PD-(D/E)XK endonuclease-like" evidence="1">
    <location>
        <begin position="71"/>
        <end position="224"/>
    </location>
</feature>
<dbReference type="InterPro" id="IPR038726">
    <property type="entry name" value="PDDEXK_AddAB-type"/>
</dbReference>
<dbReference type="InterPro" id="IPR011604">
    <property type="entry name" value="PDDEXK-like_dom_sf"/>
</dbReference>
<protein>
    <recommendedName>
        <fullName evidence="1">PD-(D/E)XK endonuclease-like domain-containing protein</fullName>
    </recommendedName>
</protein>
<proteinExistence type="predicted"/>
<evidence type="ECO:0000313" key="2">
    <source>
        <dbReference type="EMBL" id="QFG74856.1"/>
    </source>
</evidence>
<dbReference type="EMBL" id="MN448295">
    <property type="protein sequence ID" value="QFG74856.1"/>
    <property type="molecule type" value="Genomic_DNA"/>
</dbReference>
<dbReference type="Gene3D" id="3.90.320.10">
    <property type="match status" value="1"/>
</dbReference>
<name>A0A5J6VKV9_9VIRU</name>
<reference evidence="2" key="1">
    <citation type="journal article" date="2019" name="Philos. Trans. R. Soc. Lond., B, Biol. Sci.">
        <title>Targeted metagenomic recovery of four divergent viruses reveals shared and distinctive characteristics of giant viruses of marine eukaryotes.</title>
        <authorList>
            <person name="Needham D.M."/>
            <person name="Poirier C."/>
            <person name="Hehenberger E."/>
            <person name="Jimenez V."/>
            <person name="Swalwell J.E."/>
            <person name="Santoro A.E."/>
            <person name="Worden A.Z."/>
        </authorList>
    </citation>
    <scope>NUCLEOTIDE SEQUENCE</scope>
    <source>
        <strain evidence="2">OPacV-421</strain>
    </source>
</reference>
<dbReference type="Pfam" id="PF12705">
    <property type="entry name" value="PDDEXK_1"/>
    <property type="match status" value="1"/>
</dbReference>
<accession>A0A5J6VKV9</accession>
<organism evidence="2">
    <name type="scientific">Megaviridae environmental sample</name>
    <dbReference type="NCBI Taxonomy" id="1737588"/>
    <lineage>
        <taxon>Viruses</taxon>
        <taxon>Varidnaviria</taxon>
        <taxon>Bamfordvirae</taxon>
        <taxon>Nucleocytoviricota</taxon>
        <taxon>Megaviricetes</taxon>
        <taxon>Imitervirales</taxon>
        <taxon>Mimiviridae</taxon>
        <taxon>environmental samples</taxon>
    </lineage>
</organism>
<sequence length="253" mass="30895">MLKELNNHPRDKSIDLNEETHIYTIQGDTSYLSVTTFIKSLFKPFDSDKIIDKMMQSKNWPKSKYFGKTKQAIKDEWQQNGEQSSYLGTKLHLMIEYFYNNVLDKTMEFSKEFEMFLDFYDQNRQLVPYRTEWLVFDEELHMAGSIDMVFKEEIDGQTYYHIYDWKRSKDIKKHNQYGQCLVHDLNHIPDSNYWHYSIQLNIYKYILEKNYSIKIKDMFLVQFHPNKDRYYKYKVPDLVNEIEHLIKYRKLNT</sequence>